<accession>E5A4P3</accession>
<sequence>MSTSGLPHGGRWDTILAAPIALVGLIHPASFHAMAGLLPGGGPSVCAFSARISN</sequence>
<keyword evidence="2" id="KW-1185">Reference proteome</keyword>
<protein>
    <submittedName>
        <fullName evidence="1">Predicted protein</fullName>
    </submittedName>
</protein>
<evidence type="ECO:0000313" key="2">
    <source>
        <dbReference type="Proteomes" id="UP000002668"/>
    </source>
</evidence>
<evidence type="ECO:0000313" key="1">
    <source>
        <dbReference type="EMBL" id="CBX98591.1"/>
    </source>
</evidence>
<dbReference type="EMBL" id="FP929134">
    <property type="protein sequence ID" value="CBX98591.1"/>
    <property type="molecule type" value="Genomic_DNA"/>
</dbReference>
<dbReference type="InParanoid" id="E5A4P3"/>
<dbReference type="VEuPathDB" id="FungiDB:LEMA_uP078300.1"/>
<dbReference type="Proteomes" id="UP000002668">
    <property type="component" value="Genome"/>
</dbReference>
<reference evidence="2" key="1">
    <citation type="journal article" date="2011" name="Nat. Commun.">
        <title>Effector diversification within compartments of the Leptosphaeria maculans genome affected by Repeat-Induced Point mutations.</title>
        <authorList>
            <person name="Rouxel T."/>
            <person name="Grandaubert J."/>
            <person name="Hane J.K."/>
            <person name="Hoede C."/>
            <person name="van de Wouw A.P."/>
            <person name="Couloux A."/>
            <person name="Dominguez V."/>
            <person name="Anthouard V."/>
            <person name="Bally P."/>
            <person name="Bourras S."/>
            <person name="Cozijnsen A.J."/>
            <person name="Ciuffetti L.M."/>
            <person name="Degrave A."/>
            <person name="Dilmaghani A."/>
            <person name="Duret L."/>
            <person name="Fudal I."/>
            <person name="Goodwin S.B."/>
            <person name="Gout L."/>
            <person name="Glaser N."/>
            <person name="Linglin J."/>
            <person name="Kema G.H.J."/>
            <person name="Lapalu N."/>
            <person name="Lawrence C.B."/>
            <person name="May K."/>
            <person name="Meyer M."/>
            <person name="Ollivier B."/>
            <person name="Poulain J."/>
            <person name="Schoch C.L."/>
            <person name="Simon A."/>
            <person name="Spatafora J.W."/>
            <person name="Stachowiak A."/>
            <person name="Turgeon B.G."/>
            <person name="Tyler B.M."/>
            <person name="Vincent D."/>
            <person name="Weissenbach J."/>
            <person name="Amselem J."/>
            <person name="Quesneville H."/>
            <person name="Oliver R.P."/>
            <person name="Wincker P."/>
            <person name="Balesdent M.-H."/>
            <person name="Howlett B.J."/>
        </authorList>
    </citation>
    <scope>NUCLEOTIDE SEQUENCE [LARGE SCALE GENOMIC DNA]</scope>
    <source>
        <strain evidence="2">JN3 / isolate v23.1.3 / race Av1-4-5-6-7-8</strain>
    </source>
</reference>
<dbReference type="HOGENOM" id="CLU_3050770_0_0_1"/>
<name>E5A4P3_LEPMJ</name>
<organism evidence="2">
    <name type="scientific">Leptosphaeria maculans (strain JN3 / isolate v23.1.3 / race Av1-4-5-6-7-8)</name>
    <name type="common">Blackleg fungus</name>
    <name type="synonym">Phoma lingam</name>
    <dbReference type="NCBI Taxonomy" id="985895"/>
    <lineage>
        <taxon>Eukaryota</taxon>
        <taxon>Fungi</taxon>
        <taxon>Dikarya</taxon>
        <taxon>Ascomycota</taxon>
        <taxon>Pezizomycotina</taxon>
        <taxon>Dothideomycetes</taxon>
        <taxon>Pleosporomycetidae</taxon>
        <taxon>Pleosporales</taxon>
        <taxon>Pleosporineae</taxon>
        <taxon>Leptosphaeriaceae</taxon>
        <taxon>Plenodomus</taxon>
        <taxon>Plenodomus lingam/Leptosphaeria maculans species complex</taxon>
    </lineage>
</organism>
<gene>
    <name evidence="1" type="ORF">LEMA_uP078300.1</name>
</gene>
<proteinExistence type="predicted"/>
<dbReference type="AlphaFoldDB" id="E5A4P3"/>